<proteinExistence type="predicted"/>
<dbReference type="Proteomes" id="UP001165063">
    <property type="component" value="Unassembled WGS sequence"/>
</dbReference>
<name>A0A9W6T013_AMBMO</name>
<dbReference type="EMBL" id="BSXU01009798">
    <property type="protein sequence ID" value="GME69790.1"/>
    <property type="molecule type" value="Genomic_DNA"/>
</dbReference>
<keyword evidence="2" id="KW-1185">Reference proteome</keyword>
<organism evidence="1 2">
    <name type="scientific">Ambrosiozyma monospora</name>
    <name type="common">Yeast</name>
    <name type="synonym">Endomycopsis monosporus</name>
    <dbReference type="NCBI Taxonomy" id="43982"/>
    <lineage>
        <taxon>Eukaryota</taxon>
        <taxon>Fungi</taxon>
        <taxon>Dikarya</taxon>
        <taxon>Ascomycota</taxon>
        <taxon>Saccharomycotina</taxon>
        <taxon>Pichiomycetes</taxon>
        <taxon>Pichiales</taxon>
        <taxon>Pichiaceae</taxon>
        <taxon>Ambrosiozyma</taxon>
    </lineage>
</organism>
<evidence type="ECO:0000313" key="2">
    <source>
        <dbReference type="Proteomes" id="UP001165063"/>
    </source>
</evidence>
<sequence length="127" mass="14731">MESERSTQECSQYPKTRMIMHMCCLKVDSVLVVFLGQHCCYKLRVGDSRVYRSVEQWYLDGSMHKQQKHMDIQHLVSNSEQMDSITRQWTVDTHCRALQSTSRIQLPKQEIAPGALLSYLDAAYCLA</sequence>
<gene>
    <name evidence="1" type="ORF">Amon01_000910200</name>
</gene>
<accession>A0A9W6T013</accession>
<evidence type="ECO:0000313" key="1">
    <source>
        <dbReference type="EMBL" id="GME69790.1"/>
    </source>
</evidence>
<reference evidence="1" key="1">
    <citation type="submission" date="2023-04" db="EMBL/GenBank/DDBJ databases">
        <title>Ambrosiozyma monospora NBRC 1965.</title>
        <authorList>
            <person name="Ichikawa N."/>
            <person name="Sato H."/>
            <person name="Tonouchi N."/>
        </authorList>
    </citation>
    <scope>NUCLEOTIDE SEQUENCE</scope>
    <source>
        <strain evidence="1">NBRC 1965</strain>
    </source>
</reference>
<dbReference type="AlphaFoldDB" id="A0A9W6T013"/>
<comment type="caution">
    <text evidence="1">The sequence shown here is derived from an EMBL/GenBank/DDBJ whole genome shotgun (WGS) entry which is preliminary data.</text>
</comment>
<protein>
    <submittedName>
        <fullName evidence="1">Unnamed protein product</fullName>
    </submittedName>
</protein>